<reference evidence="2" key="2">
    <citation type="submission" date="2015-01" db="EMBL/GenBank/DDBJ databases">
        <title>Evolutionary Origins and Diversification of the Mycorrhizal Mutualists.</title>
        <authorList>
            <consortium name="DOE Joint Genome Institute"/>
            <consortium name="Mycorrhizal Genomics Consortium"/>
            <person name="Kohler A."/>
            <person name="Kuo A."/>
            <person name="Nagy L.G."/>
            <person name="Floudas D."/>
            <person name="Copeland A."/>
            <person name="Barry K.W."/>
            <person name="Cichocki N."/>
            <person name="Veneault-Fourrey C."/>
            <person name="LaButti K."/>
            <person name="Lindquist E.A."/>
            <person name="Lipzen A."/>
            <person name="Lundell T."/>
            <person name="Morin E."/>
            <person name="Murat C."/>
            <person name="Riley R."/>
            <person name="Ohm R."/>
            <person name="Sun H."/>
            <person name="Tunlid A."/>
            <person name="Henrissat B."/>
            <person name="Grigoriev I.V."/>
            <person name="Hibbett D.S."/>
            <person name="Martin F."/>
        </authorList>
    </citation>
    <scope>NUCLEOTIDE SEQUENCE [LARGE SCALE GENOMIC DNA]</scope>
    <source>
        <strain evidence="2">441</strain>
    </source>
</reference>
<dbReference type="Proteomes" id="UP000054018">
    <property type="component" value="Unassembled WGS sequence"/>
</dbReference>
<sequence>MEHPLPHPLPPALRSQLDFGNRTAQYHAKSGWTYGWSKNTFEQIEDDHYQENRKMNIYWPFQSHVEWRLGKFLVENLTQAQINTFLKLDWVSSLLDWMDTLPSGPGWKVMELEVDGYNTEKKIELIFRDGLEVVESLFGNPIFSQNMSFNPLLLWNNVEWEYGEWFTADEASHIQVSLLFLRIFCKLMLIKDTLPEGATIIPIIAASDKTPVTRHTGALEMHPLFLTIANIDSNIHMKATACAWRCIAFVPVIKFEVHPDYQTILQARLWHKCMDIVMEKLKRTANVGEFMTDAFGDV</sequence>
<evidence type="ECO:0000313" key="1">
    <source>
        <dbReference type="EMBL" id="KIK22290.1"/>
    </source>
</evidence>
<dbReference type="EMBL" id="KN833741">
    <property type="protein sequence ID" value="KIK22290.1"/>
    <property type="molecule type" value="Genomic_DNA"/>
</dbReference>
<gene>
    <name evidence="1" type="ORF">PISMIDRAFT_102693</name>
</gene>
<name>A0A0C9YC18_9AGAM</name>
<dbReference type="OrthoDB" id="2688393at2759"/>
<reference evidence="1 2" key="1">
    <citation type="submission" date="2014-04" db="EMBL/GenBank/DDBJ databases">
        <authorList>
            <consortium name="DOE Joint Genome Institute"/>
            <person name="Kuo A."/>
            <person name="Kohler A."/>
            <person name="Costa M.D."/>
            <person name="Nagy L.G."/>
            <person name="Floudas D."/>
            <person name="Copeland A."/>
            <person name="Barry K.W."/>
            <person name="Cichocki N."/>
            <person name="Veneault-Fourrey C."/>
            <person name="LaButti K."/>
            <person name="Lindquist E.A."/>
            <person name="Lipzen A."/>
            <person name="Lundell T."/>
            <person name="Morin E."/>
            <person name="Murat C."/>
            <person name="Sun H."/>
            <person name="Tunlid A."/>
            <person name="Henrissat B."/>
            <person name="Grigoriev I.V."/>
            <person name="Hibbett D.S."/>
            <person name="Martin F."/>
            <person name="Nordberg H.P."/>
            <person name="Cantor M.N."/>
            <person name="Hua S.X."/>
        </authorList>
    </citation>
    <scope>NUCLEOTIDE SEQUENCE [LARGE SCALE GENOMIC DNA]</scope>
    <source>
        <strain evidence="1 2">441</strain>
    </source>
</reference>
<evidence type="ECO:0000313" key="2">
    <source>
        <dbReference type="Proteomes" id="UP000054018"/>
    </source>
</evidence>
<organism evidence="1 2">
    <name type="scientific">Pisolithus microcarpus 441</name>
    <dbReference type="NCBI Taxonomy" id="765257"/>
    <lineage>
        <taxon>Eukaryota</taxon>
        <taxon>Fungi</taxon>
        <taxon>Dikarya</taxon>
        <taxon>Basidiomycota</taxon>
        <taxon>Agaricomycotina</taxon>
        <taxon>Agaricomycetes</taxon>
        <taxon>Agaricomycetidae</taxon>
        <taxon>Boletales</taxon>
        <taxon>Sclerodermatineae</taxon>
        <taxon>Pisolithaceae</taxon>
        <taxon>Pisolithus</taxon>
    </lineage>
</organism>
<dbReference type="InterPro" id="IPR041078">
    <property type="entry name" value="Plavaka"/>
</dbReference>
<accession>A0A0C9YC18</accession>
<dbReference type="HOGENOM" id="CLU_006344_2_1_1"/>
<proteinExistence type="predicted"/>
<keyword evidence="2" id="KW-1185">Reference proteome</keyword>
<dbReference type="Pfam" id="PF18759">
    <property type="entry name" value="Plavaka"/>
    <property type="match status" value="1"/>
</dbReference>
<dbReference type="AlphaFoldDB" id="A0A0C9YC18"/>
<protein>
    <submittedName>
        <fullName evidence="1">Uncharacterized protein</fullName>
    </submittedName>
</protein>